<dbReference type="SUPFAM" id="SSF52980">
    <property type="entry name" value="Restriction endonuclease-like"/>
    <property type="match status" value="1"/>
</dbReference>
<organism evidence="3 4">
    <name type="scientific">Caloramator australicus RC3</name>
    <dbReference type="NCBI Taxonomy" id="857293"/>
    <lineage>
        <taxon>Bacteria</taxon>
        <taxon>Bacillati</taxon>
        <taxon>Bacillota</taxon>
        <taxon>Clostridia</taxon>
        <taxon>Eubacteriales</taxon>
        <taxon>Clostridiaceae</taxon>
        <taxon>Caloramator</taxon>
    </lineage>
</organism>
<dbReference type="OrthoDB" id="9771872at2"/>
<keyword evidence="1" id="KW-0540">Nuclease</keyword>
<dbReference type="Proteomes" id="UP000007652">
    <property type="component" value="Unassembled WGS sequence"/>
</dbReference>
<comment type="similarity">
    <text evidence="1">Belongs to the DpnII type II restriction endonuclease family.</text>
</comment>
<evidence type="ECO:0000313" key="4">
    <source>
        <dbReference type="Proteomes" id="UP000007652"/>
    </source>
</evidence>
<evidence type="ECO:0000313" key="3">
    <source>
        <dbReference type="EMBL" id="CCJ33854.1"/>
    </source>
</evidence>
<keyword evidence="1" id="KW-0255">Endonuclease</keyword>
<keyword evidence="1" id="KW-0680">Restriction system</keyword>
<gene>
    <name evidence="3" type="ORF">CAAU_1770</name>
</gene>
<dbReference type="RefSeq" id="WP_008909112.1">
    <property type="nucleotide sequence ID" value="NZ_CAKP01000096.1"/>
</dbReference>
<dbReference type="GO" id="GO:0009036">
    <property type="term" value="F:type II site-specific deoxyribonuclease activity"/>
    <property type="evidence" value="ECO:0007669"/>
    <property type="project" value="UniProtKB-UniRule"/>
</dbReference>
<protein>
    <recommendedName>
        <fullName evidence="1">Type-2 restriction enzyme</fullName>
        <ecNumber evidence="1">3.1.21.4</ecNumber>
    </recommendedName>
</protein>
<dbReference type="InterPro" id="IPR021191">
    <property type="entry name" value="Restrct_endonuc_II_DpnII"/>
</dbReference>
<dbReference type="Pfam" id="PF04556">
    <property type="entry name" value="DpnII"/>
    <property type="match status" value="1"/>
</dbReference>
<comment type="function">
    <text evidence="1">A P subtype restriction enzyme that recognizes the double-stranded unmethylated sequence 5'-GATC-3'.</text>
</comment>
<comment type="caution">
    <text evidence="3">The sequence shown here is derived from an EMBL/GenBank/DDBJ whole genome shotgun (WGS) entry which is preliminary data.</text>
</comment>
<dbReference type="GO" id="GO:0009307">
    <property type="term" value="P:DNA restriction-modification system"/>
    <property type="evidence" value="ECO:0007669"/>
    <property type="project" value="UniProtKB-UniRule"/>
</dbReference>
<feature type="domain" description="Restriction endonuclease type II DpnII-like" evidence="2">
    <location>
        <begin position="20"/>
        <end position="305"/>
    </location>
</feature>
<dbReference type="InterPro" id="IPR007637">
    <property type="entry name" value="Restrct_endonuc_II_DpnII-like"/>
</dbReference>
<reference evidence="3 4" key="1">
    <citation type="journal article" date="2011" name="J. Bacteriol.">
        <title>Draft genome sequence of Caloramator australicus strain RC3T, a thermoanaerobe from the Great Artesian Basin of Australia.</title>
        <authorList>
            <person name="Ogg C.D."/>
            <person name="Patel B.K.C."/>
        </authorList>
    </citation>
    <scope>NUCLEOTIDE SEQUENCE [LARGE SCALE GENOMIC DNA]</scope>
    <source>
        <strain evidence="3 4">RC3</strain>
    </source>
</reference>
<evidence type="ECO:0000259" key="2">
    <source>
        <dbReference type="Pfam" id="PF04556"/>
    </source>
</evidence>
<comment type="catalytic activity">
    <reaction evidence="1">
        <text>Endonucleolytic cleavage of DNA to give specific double-stranded fragments with terminal 5'-phosphates.</text>
        <dbReference type="EC" id="3.1.21.4"/>
    </reaction>
</comment>
<evidence type="ECO:0000256" key="1">
    <source>
        <dbReference type="PIRNR" id="PIRNR016080"/>
    </source>
</evidence>
<dbReference type="STRING" id="857293.CAAU_1770"/>
<keyword evidence="4" id="KW-1185">Reference proteome</keyword>
<keyword evidence="1" id="KW-0378">Hydrolase</keyword>
<dbReference type="AlphaFoldDB" id="I7KV57"/>
<proteinExistence type="inferred from homology"/>
<dbReference type="PIRSF" id="PIRSF016080">
    <property type="entry name" value="Restrict_endonuc_II_DpmII"/>
    <property type="match status" value="1"/>
</dbReference>
<dbReference type="InterPro" id="IPR011335">
    <property type="entry name" value="Restrct_endonuc-II-like"/>
</dbReference>
<dbReference type="EMBL" id="CAKP01000096">
    <property type="protein sequence ID" value="CCJ33854.1"/>
    <property type="molecule type" value="Genomic_DNA"/>
</dbReference>
<dbReference type="EC" id="3.1.21.4" evidence="1"/>
<dbReference type="GO" id="GO:0003677">
    <property type="term" value="F:DNA binding"/>
    <property type="evidence" value="ECO:0007669"/>
    <property type="project" value="UniProtKB-UniRule"/>
</dbReference>
<accession>I7KV57</accession>
<name>I7KV57_9CLOT</name>
<sequence length="308" mass="36197">MKYLDIYKEKINCKNDEDVFQFILSNLKETIRKLDFFVDWRKVFNNINDIAPKLILLNNLFGKDNVKDEFKNIILNYPEVIEVMPILLAIREKQIKALDINSIDNKFNYIVYNFKRCQKLSNDEVEKVVEFADKSGIFNLFINNKISNLIDYVIGIEVGLDSNARKNRIGRIMEDIVEKFIKEICLKYNYRYIKQAKANNIKRFLGYDIIVDEADRKFDFAIDNGKKLFLVEANYFSGGGSKLKSVSGEFISLFNFIKSKTPEHEFIWITDGLGWRDSHRPLREAFDKIDYVLNICMLENGILEEILK</sequence>
<dbReference type="eggNOG" id="ENOG502Z7V5">
    <property type="taxonomic scope" value="Bacteria"/>
</dbReference>